<dbReference type="EMBL" id="AP021857">
    <property type="protein sequence ID" value="BBO22156.1"/>
    <property type="molecule type" value="Genomic_DNA"/>
</dbReference>
<keyword evidence="1" id="KW-1133">Transmembrane helix</keyword>
<keyword evidence="1" id="KW-0472">Membrane</keyword>
<evidence type="ECO:0000256" key="1">
    <source>
        <dbReference type="SAM" id="Phobius"/>
    </source>
</evidence>
<feature type="transmembrane region" description="Helical" evidence="1">
    <location>
        <begin position="97"/>
        <end position="116"/>
    </location>
</feature>
<sequence>MADVRPPWRVPLLILGFASLIVGVGAGLLRLGWSVPQPAAALAAFHGPLMVSGFFGTVISLERAVALARRWAYLGPLAAGAGGLALILGAAPALAQVLLALGSAGLLAGSVSVFLRQRALFTFTLAAGAASWLTGNLLWLGGFSVYEVVPWWAGFLVLTIAGERLELSRFLPPSPIAQRAFAAVLAGLTFGMALQAQLFGAALVALTLWLLRQDIARRTVKEKGLTRFIAVCLLSGYAWLAVAGTIMLGAGLAPGSAAYDAALHALMLGFVFSMVFGHAPIIFPAVLRVAVPYHPLFYAPLALLHLSLLVRLAGDAASMPELRSAGGLLNAVALAAFILNTVAAVIRGGLRKKAS</sequence>
<feature type="transmembrane region" description="Helical" evidence="1">
    <location>
        <begin position="12"/>
        <end position="33"/>
    </location>
</feature>
<organism evidence="2 3">
    <name type="scientific">Candidatus Desulfobacillus denitrificans</name>
    <dbReference type="NCBI Taxonomy" id="2608985"/>
    <lineage>
        <taxon>Bacteria</taxon>
        <taxon>Pseudomonadati</taxon>
        <taxon>Pseudomonadota</taxon>
        <taxon>Betaproteobacteria</taxon>
        <taxon>Candidatus Desulfobacillus</taxon>
    </lineage>
</organism>
<feature type="transmembrane region" description="Helical" evidence="1">
    <location>
        <begin position="181"/>
        <end position="208"/>
    </location>
</feature>
<feature type="transmembrane region" description="Helical" evidence="1">
    <location>
        <begin position="295"/>
        <end position="313"/>
    </location>
</feature>
<feature type="transmembrane region" description="Helical" evidence="1">
    <location>
        <begin position="228"/>
        <end position="250"/>
    </location>
</feature>
<reference evidence="2" key="1">
    <citation type="journal article" name="DNA Res.">
        <title>The physiological potential of anammox bacteria as revealed by their core genome structure.</title>
        <authorList>
            <person name="Okubo T."/>
            <person name="Toyoda A."/>
            <person name="Fukuhara K."/>
            <person name="Uchiyama I."/>
            <person name="Harigaya Y."/>
            <person name="Kuroiwa M."/>
            <person name="Suzuki T."/>
            <person name="Murakami Y."/>
            <person name="Suwa Y."/>
            <person name="Takami H."/>
        </authorList>
    </citation>
    <scope>NUCLEOTIDE SEQUENCE</scope>
    <source>
        <strain evidence="2">317325-3</strain>
    </source>
</reference>
<feature type="transmembrane region" description="Helical" evidence="1">
    <location>
        <begin position="71"/>
        <end position="91"/>
    </location>
</feature>
<dbReference type="AlphaFoldDB" id="A0A809S145"/>
<feature type="transmembrane region" description="Helical" evidence="1">
    <location>
        <begin position="262"/>
        <end position="283"/>
    </location>
</feature>
<name>A0A809S145_9PROT</name>
<accession>A0A809S145</accession>
<evidence type="ECO:0000313" key="3">
    <source>
        <dbReference type="Proteomes" id="UP000662914"/>
    </source>
</evidence>
<dbReference type="Proteomes" id="UP000662914">
    <property type="component" value="Chromosome"/>
</dbReference>
<dbReference type="KEGG" id="ddz:DSYM_28550"/>
<feature type="transmembrane region" description="Helical" evidence="1">
    <location>
        <begin position="325"/>
        <end position="346"/>
    </location>
</feature>
<proteinExistence type="predicted"/>
<feature type="transmembrane region" description="Helical" evidence="1">
    <location>
        <begin position="39"/>
        <end position="59"/>
    </location>
</feature>
<evidence type="ECO:0000313" key="2">
    <source>
        <dbReference type="EMBL" id="BBO22156.1"/>
    </source>
</evidence>
<protein>
    <submittedName>
        <fullName evidence="2">Uncharacterized protein</fullName>
    </submittedName>
</protein>
<gene>
    <name evidence="2" type="ORF">DSYM_28550</name>
</gene>
<keyword evidence="1" id="KW-0812">Transmembrane</keyword>